<sequence length="47" mass="5639">MFYKVILVDSYYSKSDLELALNDGWNIKQVDITDTFANYILEKREEF</sequence>
<reference evidence="1 2" key="1">
    <citation type="journal article" date="2015" name="Int. J. Food Microbiol.">
        <title>Phages of dairy Leuconostoc mesenteroides: Genomics and factors influencing their adsorption.</title>
        <authorList>
            <person name="Pujato S.A."/>
            <person name="Mercanti D.J."/>
            <person name="Guglielmotti D.M."/>
            <person name="Rousseau G.M."/>
            <person name="Moineau S."/>
            <person name="Reinheimer J.A."/>
            <person name="Quiberoni A.D."/>
        </authorList>
    </citation>
    <scope>NUCLEOTIDE SEQUENCE [LARGE SCALE GENOMIC DNA]</scope>
</reference>
<proteinExistence type="predicted"/>
<dbReference type="Proteomes" id="UP000203142">
    <property type="component" value="Segment"/>
</dbReference>
<gene>
    <name evidence="1" type="ORF">Ln9_0044</name>
</gene>
<keyword evidence="2" id="KW-1185">Reference proteome</keyword>
<dbReference type="GeneID" id="24723728"/>
<protein>
    <submittedName>
        <fullName evidence="1">Uncharacterized protein</fullName>
    </submittedName>
</protein>
<dbReference type="KEGG" id="vg:24723728"/>
<evidence type="ECO:0000313" key="2">
    <source>
        <dbReference type="Proteomes" id="UP000203142"/>
    </source>
</evidence>
<organism evidence="1 2">
    <name type="scientific">Leuconostoc phage Ln-9</name>
    <dbReference type="NCBI Taxonomy" id="1536605"/>
    <lineage>
        <taxon>Viruses</taxon>
        <taxon>Duplodnaviria</taxon>
        <taxon>Heunggongvirae</taxon>
        <taxon>Uroviricota</taxon>
        <taxon>Caudoviricetes</taxon>
        <taxon>Mccleskeyvirinae</taxon>
        <taxon>Unaquatrovirus</taxon>
        <taxon>Unaquatrovirus Ln9</taxon>
    </lineage>
</organism>
<name>A0A0D3MK11_9CAUD</name>
<evidence type="ECO:0000313" key="1">
    <source>
        <dbReference type="EMBL" id="AIM50893.1"/>
    </source>
</evidence>
<accession>A0A0D3MK11</accession>
<dbReference type="EMBL" id="KM262192">
    <property type="protein sequence ID" value="AIM50893.1"/>
    <property type="molecule type" value="Genomic_DNA"/>
</dbReference>
<dbReference type="RefSeq" id="YP_009150001.1">
    <property type="nucleotide sequence ID" value="NC_027358.1"/>
</dbReference>